<dbReference type="EMBL" id="JAGMWT010000008">
    <property type="protein sequence ID" value="KAH7124073.1"/>
    <property type="molecule type" value="Genomic_DNA"/>
</dbReference>
<feature type="compositionally biased region" description="Low complexity" evidence="1">
    <location>
        <begin position="314"/>
        <end position="333"/>
    </location>
</feature>
<name>A0A9P9DRQ9_9PLEO</name>
<feature type="region of interest" description="Disordered" evidence="1">
    <location>
        <begin position="469"/>
        <end position="494"/>
    </location>
</feature>
<dbReference type="AlphaFoldDB" id="A0A9P9DRQ9"/>
<gene>
    <name evidence="3" type="ORF">B0J11DRAFT_507105</name>
</gene>
<keyword evidence="4" id="KW-1185">Reference proteome</keyword>
<feature type="region of interest" description="Disordered" evidence="1">
    <location>
        <begin position="197"/>
        <end position="224"/>
    </location>
</feature>
<organism evidence="3 4">
    <name type="scientific">Dendryphion nanum</name>
    <dbReference type="NCBI Taxonomy" id="256645"/>
    <lineage>
        <taxon>Eukaryota</taxon>
        <taxon>Fungi</taxon>
        <taxon>Dikarya</taxon>
        <taxon>Ascomycota</taxon>
        <taxon>Pezizomycotina</taxon>
        <taxon>Dothideomycetes</taxon>
        <taxon>Pleosporomycetidae</taxon>
        <taxon>Pleosporales</taxon>
        <taxon>Torulaceae</taxon>
        <taxon>Dendryphion</taxon>
    </lineage>
</organism>
<reference evidence="3" key="1">
    <citation type="journal article" date="2021" name="Nat. Commun.">
        <title>Genetic determinants of endophytism in the Arabidopsis root mycobiome.</title>
        <authorList>
            <person name="Mesny F."/>
            <person name="Miyauchi S."/>
            <person name="Thiergart T."/>
            <person name="Pickel B."/>
            <person name="Atanasova L."/>
            <person name="Karlsson M."/>
            <person name="Huettel B."/>
            <person name="Barry K.W."/>
            <person name="Haridas S."/>
            <person name="Chen C."/>
            <person name="Bauer D."/>
            <person name="Andreopoulos W."/>
            <person name="Pangilinan J."/>
            <person name="LaButti K."/>
            <person name="Riley R."/>
            <person name="Lipzen A."/>
            <person name="Clum A."/>
            <person name="Drula E."/>
            <person name="Henrissat B."/>
            <person name="Kohler A."/>
            <person name="Grigoriev I.V."/>
            <person name="Martin F.M."/>
            <person name="Hacquard S."/>
        </authorList>
    </citation>
    <scope>NUCLEOTIDE SEQUENCE</scope>
    <source>
        <strain evidence="3">MPI-CAGE-CH-0243</strain>
    </source>
</reference>
<accession>A0A9P9DRQ9</accession>
<comment type="caution">
    <text evidence="3">The sequence shown here is derived from an EMBL/GenBank/DDBJ whole genome shotgun (WGS) entry which is preliminary data.</text>
</comment>
<evidence type="ECO:0000259" key="2">
    <source>
        <dbReference type="Pfam" id="PF25438"/>
    </source>
</evidence>
<feature type="region of interest" description="Disordered" evidence="1">
    <location>
        <begin position="289"/>
        <end position="363"/>
    </location>
</feature>
<evidence type="ECO:0000313" key="3">
    <source>
        <dbReference type="EMBL" id="KAH7124073.1"/>
    </source>
</evidence>
<dbReference type="Pfam" id="PF25438">
    <property type="entry name" value="DUF7896"/>
    <property type="match status" value="1"/>
</dbReference>
<feature type="compositionally biased region" description="Polar residues" evidence="1">
    <location>
        <begin position="525"/>
        <end position="538"/>
    </location>
</feature>
<feature type="compositionally biased region" description="Polar residues" evidence="1">
    <location>
        <begin position="290"/>
        <end position="305"/>
    </location>
</feature>
<protein>
    <submittedName>
        <fullName evidence="3">Key lime pathogenicity protein</fullName>
    </submittedName>
</protein>
<feature type="domain" description="DUF7896" evidence="2">
    <location>
        <begin position="428"/>
        <end position="507"/>
    </location>
</feature>
<dbReference type="Proteomes" id="UP000700596">
    <property type="component" value="Unassembled WGS sequence"/>
</dbReference>
<dbReference type="PANTHER" id="PTHR42031">
    <property type="entry name" value="KEY LIME PATHOGENICITY PROTEIN"/>
    <property type="match status" value="1"/>
</dbReference>
<dbReference type="PANTHER" id="PTHR42031:SF1">
    <property type="entry name" value="KEY LIME PATHOGENICITY PROTEIN"/>
    <property type="match status" value="1"/>
</dbReference>
<evidence type="ECO:0000313" key="4">
    <source>
        <dbReference type="Proteomes" id="UP000700596"/>
    </source>
</evidence>
<feature type="compositionally biased region" description="Basic residues" evidence="1">
    <location>
        <begin position="469"/>
        <end position="478"/>
    </location>
</feature>
<dbReference type="InterPro" id="IPR057218">
    <property type="entry name" value="DUF7896"/>
</dbReference>
<dbReference type="OrthoDB" id="5377599at2759"/>
<evidence type="ECO:0000256" key="1">
    <source>
        <dbReference type="SAM" id="MobiDB-lite"/>
    </source>
</evidence>
<feature type="region of interest" description="Disordered" evidence="1">
    <location>
        <begin position="513"/>
        <end position="540"/>
    </location>
</feature>
<proteinExistence type="predicted"/>
<sequence length="601" mass="66660">MADTSYLLILQQAKDQLWSKNLHLTEEERQALWTQTIGNTDINHNALTFNNTYNNLHPQSSTRMDQVPRSMSSMSSLKSFNAAAMAQLSEADVAAMDRTASAPAAVTMGRAVSNSNIADAWSLDDQTPEYTHYSLTNQARPQSSLQPIHEVPTFGTDCMEYTPDEYINTLSPHSFPPTSLSSRFQVAPLTTDARWSPSFDDSLSPSSSPALLTPATASDSSMSREGSSYLHMFDDISMLRVHSDSSNVMPIPSGDMSQFPLFDSNISECVDSSLSFPFTASHGERFSSPAYPSSVSTLESSQQQLDLAEDMRRSASSSSDSDTSHASASSGFSRHVRREREVNLSASRKIAPKVEPSDETKCASSNIQMKRVVSQDGSSKDFAAITKVPYTRPQHPKMYCPHCTERQEGFRGTHELERHVARKHATVRKAYICIDASDNQKFLSGCKHCRNGKEYGAYYNAAAHLRRAHFHPRKKGRKAKGDEKRGGIGGGDHPAMDYLKQHWIKEIEVRGDLNSGSSRRRSPSADLSDNTEDSSVNNFEYPEYDSMDTSYLAPPTVDISPIPTLDSTSFIEQNNYLHPSHVFDPYGSSDIANFQFDAYTH</sequence>
<feature type="compositionally biased region" description="Low complexity" evidence="1">
    <location>
        <begin position="197"/>
        <end position="218"/>
    </location>
</feature>